<protein>
    <submittedName>
        <fullName evidence="2">Uncharacterized protein</fullName>
    </submittedName>
</protein>
<gene>
    <name evidence="2" type="ORF">PC110_g23390</name>
    <name evidence="1" type="ORF">PC117_g25247</name>
</gene>
<keyword evidence="3" id="KW-1185">Reference proteome</keyword>
<sequence>MDAALISTEQLRVDFALSNLSGRAKSLAYTREATTPECFCILGSAV</sequence>
<evidence type="ECO:0000313" key="3">
    <source>
        <dbReference type="Proteomes" id="UP000251314"/>
    </source>
</evidence>
<name>A0A329R5X8_9STRA</name>
<dbReference type="Proteomes" id="UP000251314">
    <property type="component" value="Unassembled WGS sequence"/>
</dbReference>
<dbReference type="EMBL" id="MJFZ01003338">
    <property type="protein sequence ID" value="RAW20167.1"/>
    <property type="molecule type" value="Genomic_DNA"/>
</dbReference>
<dbReference type="VEuPathDB" id="FungiDB:PC110_g23390"/>
<evidence type="ECO:0000313" key="1">
    <source>
        <dbReference type="EMBL" id="KAG2887083.1"/>
    </source>
</evidence>
<comment type="caution">
    <text evidence="2">The sequence shown here is derived from an EMBL/GenBank/DDBJ whole genome shotgun (WGS) entry which is preliminary data.</text>
</comment>
<reference evidence="2 3" key="1">
    <citation type="submission" date="2018-01" db="EMBL/GenBank/DDBJ databases">
        <title>Draft genome of the strawberry crown rot pathogen Phytophthora cactorum.</title>
        <authorList>
            <person name="Armitage A.D."/>
            <person name="Lysoe E."/>
            <person name="Nellist C.F."/>
            <person name="Harrison R.J."/>
            <person name="Brurberg M.B."/>
        </authorList>
    </citation>
    <scope>NUCLEOTIDE SEQUENCE [LARGE SCALE GENOMIC DNA]</scope>
    <source>
        <strain evidence="2 3">10300</strain>
    </source>
</reference>
<reference evidence="1" key="2">
    <citation type="submission" date="2018-10" db="EMBL/GenBank/DDBJ databases">
        <title>Effector identification in a new, highly contiguous assembly of the strawberry crown rot pathogen Phytophthora cactorum.</title>
        <authorList>
            <person name="Armitage A.D."/>
            <person name="Nellist C.F."/>
            <person name="Bates H."/>
            <person name="Vickerstaff R.J."/>
            <person name="Harrison R.J."/>
        </authorList>
    </citation>
    <scope>NUCLEOTIDE SEQUENCE</scope>
    <source>
        <strain evidence="1">4040</strain>
    </source>
</reference>
<dbReference type="Proteomes" id="UP000736787">
    <property type="component" value="Unassembled WGS sequence"/>
</dbReference>
<accession>A0A329R5X8</accession>
<dbReference type="EMBL" id="RCMK01001904">
    <property type="protein sequence ID" value="KAG2887083.1"/>
    <property type="molecule type" value="Genomic_DNA"/>
</dbReference>
<proteinExistence type="predicted"/>
<dbReference type="AlphaFoldDB" id="A0A329R5X8"/>
<evidence type="ECO:0000313" key="2">
    <source>
        <dbReference type="EMBL" id="RAW20167.1"/>
    </source>
</evidence>
<organism evidence="2 3">
    <name type="scientific">Phytophthora cactorum</name>
    <dbReference type="NCBI Taxonomy" id="29920"/>
    <lineage>
        <taxon>Eukaryota</taxon>
        <taxon>Sar</taxon>
        <taxon>Stramenopiles</taxon>
        <taxon>Oomycota</taxon>
        <taxon>Peronosporomycetes</taxon>
        <taxon>Peronosporales</taxon>
        <taxon>Peronosporaceae</taxon>
        <taxon>Phytophthora</taxon>
    </lineage>
</organism>
<dbReference type="OrthoDB" id="79194at2759"/>